<dbReference type="Gene3D" id="3.30.160.60">
    <property type="entry name" value="Classic Zinc Finger"/>
    <property type="match status" value="1"/>
</dbReference>
<sequence>MASGTPEQEITEEPICPICLQYFTKPVSADCGHNFCRGCITRYCKEWTTGDYGPLCCSVCRARIRTGNLRPNRDLAHIIEKIQEEGLKADEAGKENLCARHKEKLNLFCEKDGEAVCAVCERSPEHRSHPVLLLEVAAWKYKGDSHLERLRATGVHVLQSEAERQKVVSEFEQLHQFLEEQERLLLARLGELEQEIVRWQNETVTKLNKEISHLSELISEMEGKGQQPAREFLQVRLR</sequence>
<dbReference type="SMART" id="SM00336">
    <property type="entry name" value="BBOX"/>
    <property type="match status" value="1"/>
</dbReference>
<feature type="domain" description="RING-type" evidence="6">
    <location>
        <begin position="16"/>
        <end position="61"/>
    </location>
</feature>
<keyword evidence="3" id="KW-0862">Zinc</keyword>
<feature type="coiled-coil region" evidence="5">
    <location>
        <begin position="175"/>
        <end position="224"/>
    </location>
</feature>
<evidence type="ECO:0000256" key="1">
    <source>
        <dbReference type="ARBA" id="ARBA00022723"/>
    </source>
</evidence>
<evidence type="ECO:0000259" key="7">
    <source>
        <dbReference type="PROSITE" id="PS50119"/>
    </source>
</evidence>
<dbReference type="InterPro" id="IPR000315">
    <property type="entry name" value="Znf_B-box"/>
</dbReference>
<dbReference type="InParanoid" id="A0A674JCG7"/>
<dbReference type="SUPFAM" id="SSF57850">
    <property type="entry name" value="RING/U-box"/>
    <property type="match status" value="1"/>
</dbReference>
<keyword evidence="1" id="KW-0479">Metal-binding</keyword>
<protein>
    <submittedName>
        <fullName evidence="8">Uncharacterized protein</fullName>
    </submittedName>
</protein>
<proteinExistence type="predicted"/>
<dbReference type="SUPFAM" id="SSF57845">
    <property type="entry name" value="B-box zinc-binding domain"/>
    <property type="match status" value="1"/>
</dbReference>
<accession>A0A674JCG7</accession>
<dbReference type="AlphaFoldDB" id="A0A674JCG7"/>
<evidence type="ECO:0000256" key="3">
    <source>
        <dbReference type="ARBA" id="ARBA00022833"/>
    </source>
</evidence>
<dbReference type="PROSITE" id="PS00518">
    <property type="entry name" value="ZF_RING_1"/>
    <property type="match status" value="1"/>
</dbReference>
<dbReference type="InterPro" id="IPR001841">
    <property type="entry name" value="Znf_RING"/>
</dbReference>
<evidence type="ECO:0000256" key="5">
    <source>
        <dbReference type="SAM" id="Coils"/>
    </source>
</evidence>
<feature type="domain" description="B box-type" evidence="7">
    <location>
        <begin position="93"/>
        <end position="134"/>
    </location>
</feature>
<dbReference type="GO" id="GO:0008270">
    <property type="term" value="F:zinc ion binding"/>
    <property type="evidence" value="ECO:0007669"/>
    <property type="project" value="UniProtKB-KW"/>
</dbReference>
<organism evidence="8 9">
    <name type="scientific">Terrapene triunguis</name>
    <name type="common">Three-toed box turtle</name>
    <dbReference type="NCBI Taxonomy" id="2587831"/>
    <lineage>
        <taxon>Eukaryota</taxon>
        <taxon>Metazoa</taxon>
        <taxon>Chordata</taxon>
        <taxon>Craniata</taxon>
        <taxon>Vertebrata</taxon>
        <taxon>Euteleostomi</taxon>
        <taxon>Archelosauria</taxon>
        <taxon>Testudinata</taxon>
        <taxon>Testudines</taxon>
        <taxon>Cryptodira</taxon>
        <taxon>Durocryptodira</taxon>
        <taxon>Testudinoidea</taxon>
        <taxon>Emydidae</taxon>
        <taxon>Terrapene</taxon>
    </lineage>
</organism>
<dbReference type="Pfam" id="PF00643">
    <property type="entry name" value="zf-B_box"/>
    <property type="match status" value="1"/>
</dbReference>
<keyword evidence="2 4" id="KW-0863">Zinc-finger</keyword>
<evidence type="ECO:0000256" key="4">
    <source>
        <dbReference type="PROSITE-ProRule" id="PRU00024"/>
    </source>
</evidence>
<dbReference type="SMART" id="SM00184">
    <property type="entry name" value="RING"/>
    <property type="match status" value="1"/>
</dbReference>
<keyword evidence="5" id="KW-0175">Coiled coil</keyword>
<reference evidence="8" key="1">
    <citation type="submission" date="2025-08" db="UniProtKB">
        <authorList>
            <consortium name="Ensembl"/>
        </authorList>
    </citation>
    <scope>IDENTIFICATION</scope>
</reference>
<dbReference type="Proteomes" id="UP000472274">
    <property type="component" value="Unplaced"/>
</dbReference>
<dbReference type="PROSITE" id="PS50119">
    <property type="entry name" value="ZF_BBOX"/>
    <property type="match status" value="1"/>
</dbReference>
<dbReference type="InterPro" id="IPR013083">
    <property type="entry name" value="Znf_RING/FYVE/PHD"/>
</dbReference>
<dbReference type="Gene3D" id="3.30.40.10">
    <property type="entry name" value="Zinc/RING finger domain, C3HC4 (zinc finger)"/>
    <property type="match status" value="1"/>
</dbReference>
<dbReference type="GeneTree" id="ENSGT01030000234669"/>
<dbReference type="PROSITE" id="PS50089">
    <property type="entry name" value="ZF_RING_2"/>
    <property type="match status" value="1"/>
</dbReference>
<reference evidence="8" key="2">
    <citation type="submission" date="2025-09" db="UniProtKB">
        <authorList>
            <consortium name="Ensembl"/>
        </authorList>
    </citation>
    <scope>IDENTIFICATION</scope>
</reference>
<dbReference type="InterPro" id="IPR017907">
    <property type="entry name" value="Znf_RING_CS"/>
</dbReference>
<name>A0A674JCG7_9SAUR</name>
<dbReference type="Pfam" id="PF15227">
    <property type="entry name" value="zf-C3HC4_4"/>
    <property type="match status" value="1"/>
</dbReference>
<dbReference type="InterPro" id="IPR050143">
    <property type="entry name" value="TRIM/RBCC"/>
</dbReference>
<evidence type="ECO:0000313" key="9">
    <source>
        <dbReference type="Proteomes" id="UP000472274"/>
    </source>
</evidence>
<evidence type="ECO:0000259" key="6">
    <source>
        <dbReference type="PROSITE" id="PS50089"/>
    </source>
</evidence>
<dbReference type="PANTHER" id="PTHR24103">
    <property type="entry name" value="E3 UBIQUITIN-PROTEIN LIGASE TRIM"/>
    <property type="match status" value="1"/>
</dbReference>
<dbReference type="Ensembl" id="ENSTMTT00000017750.1">
    <property type="protein sequence ID" value="ENSTMTP00000017139.1"/>
    <property type="gene ID" value="ENSTMTG00000012587.1"/>
</dbReference>
<evidence type="ECO:0000256" key="2">
    <source>
        <dbReference type="ARBA" id="ARBA00022771"/>
    </source>
</evidence>
<keyword evidence="9" id="KW-1185">Reference proteome</keyword>
<evidence type="ECO:0000313" key="8">
    <source>
        <dbReference type="Ensembl" id="ENSTMTP00000017139.1"/>
    </source>
</evidence>